<evidence type="ECO:0000313" key="3">
    <source>
        <dbReference type="Proteomes" id="UP000000589"/>
    </source>
</evidence>
<accession>D6RJ43</accession>
<keyword evidence="3" id="KW-1185">Reference proteome</keyword>
<gene>
    <name evidence="1 2" type="primary">Ciao3</name>
    <name evidence="2" type="synonym">Narfl</name>
</gene>
<dbReference type="AlphaFoldDB" id="D6RJ43"/>
<dbReference type="HOGENOM" id="CLU_201321_0_0_1"/>
<reference evidence="1" key="4">
    <citation type="submission" date="2025-09" db="UniProtKB">
        <authorList>
            <consortium name="Ensembl"/>
        </authorList>
    </citation>
    <scope>IDENTIFICATION</scope>
    <source>
        <strain evidence="1">C57BL/6J</strain>
    </source>
</reference>
<sequence length="73" mass="8131">MASPFSGALQLTDLDDFIGPSQNCIKPVKVAKKPGSGIAKIHIEDDGSYFQVNQFLLTSRTEEPRSWRRPRSP</sequence>
<organism evidence="1 3">
    <name type="scientific">Mus musculus</name>
    <name type="common">Mouse</name>
    <dbReference type="NCBI Taxonomy" id="10090"/>
    <lineage>
        <taxon>Eukaryota</taxon>
        <taxon>Metazoa</taxon>
        <taxon>Chordata</taxon>
        <taxon>Craniata</taxon>
        <taxon>Vertebrata</taxon>
        <taxon>Euteleostomi</taxon>
        <taxon>Mammalia</taxon>
        <taxon>Eutheria</taxon>
        <taxon>Euarchontoglires</taxon>
        <taxon>Glires</taxon>
        <taxon>Rodentia</taxon>
        <taxon>Myomorpha</taxon>
        <taxon>Muroidea</taxon>
        <taxon>Muridae</taxon>
        <taxon>Murinae</taxon>
        <taxon>Mus</taxon>
        <taxon>Mus</taxon>
    </lineage>
</organism>
<dbReference type="Ensembl" id="ENSMUST00000131458.8">
    <property type="protein sequence ID" value="ENSMUSP00000120281.2"/>
    <property type="gene ID" value="ENSMUSG00000002280.12"/>
</dbReference>
<name>D6RJ43_MOUSE</name>
<evidence type="ECO:0000313" key="1">
    <source>
        <dbReference type="Ensembl" id="ENSMUSP00000120281.2"/>
    </source>
</evidence>
<dbReference type="Bgee" id="ENSMUSG00000002280">
    <property type="expression patterns" value="Expressed in proximal tubule and 71 other cell types or tissues"/>
</dbReference>
<dbReference type="ProteomicsDB" id="307874"/>
<dbReference type="VEuPathDB" id="HostDB:ENSMUSG00000002280"/>
<evidence type="ECO:0000313" key="2">
    <source>
        <dbReference type="MGI" id="MGI:1914813"/>
    </source>
</evidence>
<proteinExistence type="predicted"/>
<protein>
    <submittedName>
        <fullName evidence="1">Cytosolic iron-sulfur assembly component 3</fullName>
    </submittedName>
</protein>
<dbReference type="Proteomes" id="UP000000589">
    <property type="component" value="Chromosome 17"/>
</dbReference>
<dbReference type="GeneTree" id="ENSGT00940000153514"/>
<dbReference type="MGI" id="MGI:1914813">
    <property type="gene designation" value="Ciao3"/>
</dbReference>
<dbReference type="ExpressionAtlas" id="D6RJ43">
    <property type="expression patterns" value="baseline and differential"/>
</dbReference>
<dbReference type="Antibodypedia" id="42404">
    <property type="antibodies" value="184 antibodies from 28 providers"/>
</dbReference>
<reference evidence="1 3" key="1">
    <citation type="journal article" date="2009" name="PLoS Biol.">
        <title>Lineage-specific biology revealed by a finished genome assembly of the mouse.</title>
        <authorList>
            <consortium name="Mouse Genome Sequencing Consortium"/>
            <person name="Church D.M."/>
            <person name="Goodstadt L."/>
            <person name="Hillier L.W."/>
            <person name="Zody M.C."/>
            <person name="Goldstein S."/>
            <person name="She X."/>
            <person name="Bult C.J."/>
            <person name="Agarwala R."/>
            <person name="Cherry J.L."/>
            <person name="DiCuccio M."/>
            <person name="Hlavina W."/>
            <person name="Kapustin Y."/>
            <person name="Meric P."/>
            <person name="Maglott D."/>
            <person name="Birtle Z."/>
            <person name="Marques A.C."/>
            <person name="Graves T."/>
            <person name="Zhou S."/>
            <person name="Teague B."/>
            <person name="Potamousis K."/>
            <person name="Churas C."/>
            <person name="Place M."/>
            <person name="Herschleb J."/>
            <person name="Runnheim R."/>
            <person name="Forrest D."/>
            <person name="Amos-Landgraf J."/>
            <person name="Schwartz D.C."/>
            <person name="Cheng Z."/>
            <person name="Lindblad-Toh K."/>
            <person name="Eichler E.E."/>
            <person name="Ponting C.P."/>
        </authorList>
    </citation>
    <scope>NUCLEOTIDE SEQUENCE [LARGE SCALE GENOMIC DNA]</scope>
    <source>
        <strain evidence="1 3">C57BL/6J</strain>
    </source>
</reference>
<dbReference type="AGR" id="MGI:1914813"/>
<reference evidence="1" key="3">
    <citation type="submission" date="2025-08" db="UniProtKB">
        <authorList>
            <consortium name="Ensembl"/>
        </authorList>
    </citation>
    <scope>IDENTIFICATION</scope>
    <source>
        <strain evidence="1">C57BL/6J</strain>
    </source>
</reference>
<reference evidence="1 3" key="2">
    <citation type="journal article" date="2011" name="PLoS Biol.">
        <title>Modernizing reference genome assemblies.</title>
        <authorList>
            <person name="Church D.M."/>
            <person name="Schneider V.A."/>
            <person name="Graves T."/>
            <person name="Auger K."/>
            <person name="Cunningham F."/>
            <person name="Bouk N."/>
            <person name="Chen H.C."/>
            <person name="Agarwala R."/>
            <person name="McLaren W.M."/>
            <person name="Ritchie G.R."/>
            <person name="Albracht D."/>
            <person name="Kremitzki M."/>
            <person name="Rock S."/>
            <person name="Kotkiewicz H."/>
            <person name="Kremitzki C."/>
            <person name="Wollam A."/>
            <person name="Trani L."/>
            <person name="Fulton L."/>
            <person name="Fulton R."/>
            <person name="Matthews L."/>
            <person name="Whitehead S."/>
            <person name="Chow W."/>
            <person name="Torrance J."/>
            <person name="Dunn M."/>
            <person name="Harden G."/>
            <person name="Threadgold G."/>
            <person name="Wood J."/>
            <person name="Collins J."/>
            <person name="Heath P."/>
            <person name="Griffiths G."/>
            <person name="Pelan S."/>
            <person name="Grafham D."/>
            <person name="Eichler E.E."/>
            <person name="Weinstock G."/>
            <person name="Mardis E.R."/>
            <person name="Wilson R.K."/>
            <person name="Howe K."/>
            <person name="Flicek P."/>
            <person name="Hubbard T."/>
        </authorList>
    </citation>
    <scope>NUCLEOTIDE SEQUENCE [LARGE SCALE GENOMIC DNA]</scope>
    <source>
        <strain evidence="1 3">C57BL/6J</strain>
    </source>
</reference>